<evidence type="ECO:0008006" key="4">
    <source>
        <dbReference type="Google" id="ProtNLM"/>
    </source>
</evidence>
<dbReference type="InterPro" id="IPR003961">
    <property type="entry name" value="FN3_dom"/>
</dbReference>
<organism evidence="2 3">
    <name type="scientific">Eiseniibacteriota bacterium</name>
    <dbReference type="NCBI Taxonomy" id="2212470"/>
    <lineage>
        <taxon>Bacteria</taxon>
        <taxon>Candidatus Eiseniibacteriota</taxon>
    </lineage>
</organism>
<evidence type="ECO:0000256" key="1">
    <source>
        <dbReference type="SAM" id="SignalP"/>
    </source>
</evidence>
<proteinExistence type="predicted"/>
<dbReference type="AlphaFoldDB" id="A0A9D6LBJ0"/>
<dbReference type="Gene3D" id="2.120.10.30">
    <property type="entry name" value="TolB, C-terminal domain"/>
    <property type="match status" value="1"/>
</dbReference>
<dbReference type="Gene3D" id="2.60.40.10">
    <property type="entry name" value="Immunoglobulins"/>
    <property type="match status" value="1"/>
</dbReference>
<dbReference type="EMBL" id="JACQAY010000250">
    <property type="protein sequence ID" value="MBI3540123.1"/>
    <property type="molecule type" value="Genomic_DNA"/>
</dbReference>
<dbReference type="InterPro" id="IPR011042">
    <property type="entry name" value="6-blade_b-propeller_TolB-like"/>
</dbReference>
<sequence length="222" mass="23399">MRRLLPLLALPLLVAGCSTRERANPFDPNNPATNGRPSGFVAIAGEGQVQLRWQQVAGNTLTGYQLFRRGPGEAAFRAITPVLNTGVTQFRDVGLLDGQDYTYRLYFVFTGGLGSRPAEDTATPGSAIPWMILSSGSDAFQITPDGRRIANDVTGFTGTIDVAVNAQSGLVWISDPGASRVVALNPTTGVRTAIPVAEPGSIAVDSFDGNAWVCDPTAGLVH</sequence>
<feature type="chain" id="PRO_5039413654" description="Fibronectin type-III domain-containing protein" evidence="1">
    <location>
        <begin position="24"/>
        <end position="222"/>
    </location>
</feature>
<dbReference type="SUPFAM" id="SSF49265">
    <property type="entry name" value="Fibronectin type III"/>
    <property type="match status" value="1"/>
</dbReference>
<evidence type="ECO:0000313" key="2">
    <source>
        <dbReference type="EMBL" id="MBI3540123.1"/>
    </source>
</evidence>
<evidence type="ECO:0000313" key="3">
    <source>
        <dbReference type="Proteomes" id="UP000807850"/>
    </source>
</evidence>
<accession>A0A9D6LBJ0</accession>
<dbReference type="SUPFAM" id="SSF63825">
    <property type="entry name" value="YWTD domain"/>
    <property type="match status" value="1"/>
</dbReference>
<keyword evidence="1" id="KW-0732">Signal</keyword>
<dbReference type="CDD" id="cd00063">
    <property type="entry name" value="FN3"/>
    <property type="match status" value="1"/>
</dbReference>
<protein>
    <recommendedName>
        <fullName evidence="4">Fibronectin type-III domain-containing protein</fullName>
    </recommendedName>
</protein>
<reference evidence="2" key="1">
    <citation type="submission" date="2020-07" db="EMBL/GenBank/DDBJ databases">
        <title>Huge and variable diversity of episymbiotic CPR bacteria and DPANN archaea in groundwater ecosystems.</title>
        <authorList>
            <person name="He C.Y."/>
            <person name="Keren R."/>
            <person name="Whittaker M."/>
            <person name="Farag I.F."/>
            <person name="Doudna J."/>
            <person name="Cate J.H.D."/>
            <person name="Banfield J.F."/>
        </authorList>
    </citation>
    <scope>NUCLEOTIDE SEQUENCE</scope>
    <source>
        <strain evidence="2">NC_groundwater_928_Pr1_S-0.2um_72_17</strain>
    </source>
</reference>
<dbReference type="PROSITE" id="PS51257">
    <property type="entry name" value="PROKAR_LIPOPROTEIN"/>
    <property type="match status" value="1"/>
</dbReference>
<dbReference type="InterPro" id="IPR036116">
    <property type="entry name" value="FN3_sf"/>
</dbReference>
<comment type="caution">
    <text evidence="2">The sequence shown here is derived from an EMBL/GenBank/DDBJ whole genome shotgun (WGS) entry which is preliminary data.</text>
</comment>
<name>A0A9D6LBJ0_UNCEI</name>
<dbReference type="InterPro" id="IPR013783">
    <property type="entry name" value="Ig-like_fold"/>
</dbReference>
<feature type="signal peptide" evidence="1">
    <location>
        <begin position="1"/>
        <end position="23"/>
    </location>
</feature>
<dbReference type="Proteomes" id="UP000807850">
    <property type="component" value="Unassembled WGS sequence"/>
</dbReference>
<gene>
    <name evidence="2" type="ORF">HY076_07605</name>
</gene>
<feature type="non-terminal residue" evidence="2">
    <location>
        <position position="222"/>
    </location>
</feature>